<protein>
    <recommendedName>
        <fullName evidence="4">ATP-binding protein</fullName>
    </recommendedName>
</protein>
<evidence type="ECO:0000313" key="2">
    <source>
        <dbReference type="EMBL" id="GHA70379.1"/>
    </source>
</evidence>
<evidence type="ECO:0000313" key="3">
    <source>
        <dbReference type="Proteomes" id="UP000614287"/>
    </source>
</evidence>
<dbReference type="EMBL" id="BMZG01000004">
    <property type="protein sequence ID" value="GHA70379.1"/>
    <property type="molecule type" value="Genomic_DNA"/>
</dbReference>
<evidence type="ECO:0008006" key="4">
    <source>
        <dbReference type="Google" id="ProtNLM"/>
    </source>
</evidence>
<dbReference type="AlphaFoldDB" id="A0A8J3FY55"/>
<evidence type="ECO:0000256" key="1">
    <source>
        <dbReference type="SAM" id="MobiDB-lite"/>
    </source>
</evidence>
<gene>
    <name evidence="2" type="ORF">GCM10009007_08890</name>
</gene>
<keyword evidence="3" id="KW-1185">Reference proteome</keyword>
<dbReference type="InterPro" id="IPR036890">
    <property type="entry name" value="HATPase_C_sf"/>
</dbReference>
<accession>A0A8J3FY55</accession>
<organism evidence="2 3">
    <name type="scientific">Formosimonas limnophila</name>
    <dbReference type="NCBI Taxonomy" id="1384487"/>
    <lineage>
        <taxon>Bacteria</taxon>
        <taxon>Pseudomonadati</taxon>
        <taxon>Pseudomonadota</taxon>
        <taxon>Betaproteobacteria</taxon>
        <taxon>Burkholderiales</taxon>
        <taxon>Burkholderiaceae</taxon>
        <taxon>Formosimonas</taxon>
    </lineage>
</organism>
<sequence>MFPVNVSPDMAMYNLLKSQGYDPAYAIAEFIDNALQAHLMSGSDREQLNIDLHFYSSDFKQASLKNSLLIKDNGPGIAKDKLVDAMKPAKPPSEKGLSEFGIGMKAAAVWFCDTWQLLTEPKNQMVKFDMKFDLLSLINMHKEVVEVQEKQGDGENGTTIVLSELRKPIDQLKFKGICQDLRELYQKFTMGSDPELVLTAHFNGTPTSLKFDTERIILEAKTYKEFGKVVYAFGESKKWYVPIDMVFQGIQISGYLSLLETGSYVANPGIIMFRYGRVIQGLNARPYLPSKLFQTSNKYARQRVYGELYADGLPVTYTKDKFEIDDDLFAEQLRAVPGVIDLLKQAQEYRLKEVREVVSEADIPGAKPSPKPGPKPEPNPNPKPTPTPKPTPKPKEPPLLALLRKLRGSTTNLALSSIIDETIWQFQFKRELGTALCFRTVLELGCLDKIRRDFHAEYPKVSEKGIKSLLNYMYSHSNDFFDAKKDHVIVKCVQSCANGAQPDVILLNNIAHGHYKTNFAELHKFAINLEALLLWAYS</sequence>
<proteinExistence type="predicted"/>
<feature type="compositionally biased region" description="Pro residues" evidence="1">
    <location>
        <begin position="367"/>
        <end position="391"/>
    </location>
</feature>
<comment type="caution">
    <text evidence="2">The sequence shown here is derived from an EMBL/GenBank/DDBJ whole genome shotgun (WGS) entry which is preliminary data.</text>
</comment>
<name>A0A8J3FY55_9BURK</name>
<dbReference type="RefSeq" id="WP_189492227.1">
    <property type="nucleotide sequence ID" value="NZ_BMZG01000004.1"/>
</dbReference>
<feature type="region of interest" description="Disordered" evidence="1">
    <location>
        <begin position="360"/>
        <end position="397"/>
    </location>
</feature>
<dbReference type="Gene3D" id="3.30.565.10">
    <property type="entry name" value="Histidine kinase-like ATPase, C-terminal domain"/>
    <property type="match status" value="1"/>
</dbReference>
<dbReference type="Pfam" id="PF13589">
    <property type="entry name" value="HATPase_c_3"/>
    <property type="match status" value="1"/>
</dbReference>
<dbReference type="Proteomes" id="UP000614287">
    <property type="component" value="Unassembled WGS sequence"/>
</dbReference>
<dbReference type="SUPFAM" id="SSF55874">
    <property type="entry name" value="ATPase domain of HSP90 chaperone/DNA topoisomerase II/histidine kinase"/>
    <property type="match status" value="1"/>
</dbReference>
<reference evidence="2" key="1">
    <citation type="journal article" date="2014" name="Int. J. Syst. Evol. Microbiol.">
        <title>Complete genome sequence of Corynebacterium casei LMG S-19264T (=DSM 44701T), isolated from a smear-ripened cheese.</title>
        <authorList>
            <consortium name="US DOE Joint Genome Institute (JGI-PGF)"/>
            <person name="Walter F."/>
            <person name="Albersmeier A."/>
            <person name="Kalinowski J."/>
            <person name="Ruckert C."/>
        </authorList>
    </citation>
    <scope>NUCLEOTIDE SEQUENCE</scope>
    <source>
        <strain evidence="2">KCTC 32501</strain>
    </source>
</reference>
<reference evidence="2" key="2">
    <citation type="submission" date="2020-09" db="EMBL/GenBank/DDBJ databases">
        <authorList>
            <person name="Sun Q."/>
            <person name="Kim S."/>
        </authorList>
    </citation>
    <scope>NUCLEOTIDE SEQUENCE</scope>
    <source>
        <strain evidence="2">KCTC 32501</strain>
    </source>
</reference>